<dbReference type="InterPro" id="IPR046903">
    <property type="entry name" value="Mab-21-like_nuc_Trfase"/>
</dbReference>
<dbReference type="SMART" id="SM01265">
    <property type="entry name" value="Mab-21"/>
    <property type="match status" value="1"/>
</dbReference>
<dbReference type="Pfam" id="PF03281">
    <property type="entry name" value="Mab-21"/>
    <property type="match status" value="1"/>
</dbReference>
<dbReference type="GO" id="GO:0005634">
    <property type="term" value="C:nucleus"/>
    <property type="evidence" value="ECO:0007669"/>
    <property type="project" value="TreeGrafter"/>
</dbReference>
<dbReference type="Proteomes" id="UP000515152">
    <property type="component" value="Chromosome 13"/>
</dbReference>
<dbReference type="RefSeq" id="XP_012695813.2">
    <property type="nucleotide sequence ID" value="XM_012840359.3"/>
</dbReference>
<dbReference type="GeneID" id="105911542"/>
<feature type="compositionally biased region" description="Basic and acidic residues" evidence="2">
    <location>
        <begin position="30"/>
        <end position="39"/>
    </location>
</feature>
<dbReference type="FunFam" id="1.10.1410.40:FF:000007">
    <property type="entry name" value="Cyclic GMP-AMP synthase"/>
    <property type="match status" value="1"/>
</dbReference>
<dbReference type="InterPro" id="IPR024810">
    <property type="entry name" value="MAB21L/cGLR"/>
</dbReference>
<dbReference type="KEGG" id="char:105911542"/>
<keyword evidence="5" id="KW-1185">Reference proteome</keyword>
<gene>
    <name evidence="6" type="primary">cgas</name>
</gene>
<dbReference type="GO" id="GO:0002230">
    <property type="term" value="P:positive regulation of defense response to virus by host"/>
    <property type="evidence" value="ECO:0007669"/>
    <property type="project" value="TreeGrafter"/>
</dbReference>
<dbReference type="GO" id="GO:0003682">
    <property type="term" value="F:chromatin binding"/>
    <property type="evidence" value="ECO:0007669"/>
    <property type="project" value="TreeGrafter"/>
</dbReference>
<proteinExistence type="inferred from homology"/>
<evidence type="ECO:0000256" key="1">
    <source>
        <dbReference type="ARBA" id="ARBA00008307"/>
    </source>
</evidence>
<dbReference type="GO" id="GO:0035861">
    <property type="term" value="C:site of double-strand break"/>
    <property type="evidence" value="ECO:0007669"/>
    <property type="project" value="TreeGrafter"/>
</dbReference>
<protein>
    <submittedName>
        <fullName evidence="6">Cyclic GMP-AMP synthase</fullName>
    </submittedName>
</protein>
<dbReference type="GO" id="GO:0006974">
    <property type="term" value="P:DNA damage response"/>
    <property type="evidence" value="ECO:0007669"/>
    <property type="project" value="TreeGrafter"/>
</dbReference>
<organism evidence="5 6">
    <name type="scientific">Clupea harengus</name>
    <name type="common">Atlantic herring</name>
    <dbReference type="NCBI Taxonomy" id="7950"/>
    <lineage>
        <taxon>Eukaryota</taxon>
        <taxon>Metazoa</taxon>
        <taxon>Chordata</taxon>
        <taxon>Craniata</taxon>
        <taxon>Vertebrata</taxon>
        <taxon>Euteleostomi</taxon>
        <taxon>Actinopterygii</taxon>
        <taxon>Neopterygii</taxon>
        <taxon>Teleostei</taxon>
        <taxon>Clupei</taxon>
        <taxon>Clupeiformes</taxon>
        <taxon>Clupeoidei</taxon>
        <taxon>Clupeidae</taxon>
        <taxon>Clupea</taxon>
    </lineage>
</organism>
<dbReference type="PANTHER" id="PTHR10656">
    <property type="entry name" value="CELL FATE DETERMINING PROTEIN MAB21-RELATED"/>
    <property type="match status" value="1"/>
</dbReference>
<name>A0A6P3WDD3_CLUHA</name>
<feature type="domain" description="Mab-21-like HhH/H2TH-like" evidence="4">
    <location>
        <begin position="354"/>
        <end position="454"/>
    </location>
</feature>
<comment type="similarity">
    <text evidence="1">Belongs to the mab-21 family.</text>
</comment>
<dbReference type="CTD" id="115004"/>
<dbReference type="InterPro" id="IPR046906">
    <property type="entry name" value="Mab-21_HhH/H2TH-like"/>
</dbReference>
<evidence type="ECO:0000259" key="3">
    <source>
        <dbReference type="Pfam" id="PF03281"/>
    </source>
</evidence>
<evidence type="ECO:0000313" key="6">
    <source>
        <dbReference type="RefSeq" id="XP_012695813.2"/>
    </source>
</evidence>
<dbReference type="GO" id="GO:0003690">
    <property type="term" value="F:double-stranded DNA binding"/>
    <property type="evidence" value="ECO:0007669"/>
    <property type="project" value="TreeGrafter"/>
</dbReference>
<dbReference type="GO" id="GO:0071360">
    <property type="term" value="P:cellular response to exogenous dsRNA"/>
    <property type="evidence" value="ECO:0007669"/>
    <property type="project" value="TreeGrafter"/>
</dbReference>
<dbReference type="GO" id="GO:0002218">
    <property type="term" value="P:activation of innate immune response"/>
    <property type="evidence" value="ECO:0007669"/>
    <property type="project" value="TreeGrafter"/>
</dbReference>
<feature type="compositionally biased region" description="Polar residues" evidence="2">
    <location>
        <begin position="14"/>
        <end position="29"/>
    </location>
</feature>
<accession>A0A6P3WDD3</accession>
<evidence type="ECO:0000256" key="2">
    <source>
        <dbReference type="SAM" id="MobiDB-lite"/>
    </source>
</evidence>
<dbReference type="Gene3D" id="3.30.460.90">
    <property type="match status" value="1"/>
</dbReference>
<dbReference type="GO" id="GO:2000042">
    <property type="term" value="P:negative regulation of double-strand break repair via homologous recombination"/>
    <property type="evidence" value="ECO:0007669"/>
    <property type="project" value="TreeGrafter"/>
</dbReference>
<dbReference type="OrthoDB" id="6054650at2759"/>
<dbReference type="GO" id="GO:0038001">
    <property type="term" value="P:paracrine signaling"/>
    <property type="evidence" value="ECO:0007669"/>
    <property type="project" value="TreeGrafter"/>
</dbReference>
<feature type="domain" description="Mab-21-like nucleotidyltransferase" evidence="3">
    <location>
        <begin position="155"/>
        <end position="338"/>
    </location>
</feature>
<feature type="region of interest" description="Disordered" evidence="2">
    <location>
        <begin position="1"/>
        <end position="105"/>
    </location>
</feature>
<dbReference type="PANTHER" id="PTHR10656:SF35">
    <property type="entry name" value="CYCLIC GMP-AMP SYNTHASE"/>
    <property type="match status" value="1"/>
</dbReference>
<dbReference type="GO" id="GO:0061501">
    <property type="term" value="F:2',3'-cyclic GMP-AMP synthase activity"/>
    <property type="evidence" value="ECO:0007669"/>
    <property type="project" value="TreeGrafter"/>
</dbReference>
<dbReference type="GO" id="GO:0032481">
    <property type="term" value="P:positive regulation of type I interferon production"/>
    <property type="evidence" value="ECO:0007669"/>
    <property type="project" value="TreeGrafter"/>
</dbReference>
<evidence type="ECO:0000313" key="5">
    <source>
        <dbReference type="Proteomes" id="UP000515152"/>
    </source>
</evidence>
<feature type="compositionally biased region" description="Basic and acidic residues" evidence="2">
    <location>
        <begin position="84"/>
        <end position="94"/>
    </location>
</feature>
<dbReference type="Pfam" id="PF20266">
    <property type="entry name" value="Mab-21_C"/>
    <property type="match status" value="1"/>
</dbReference>
<dbReference type="Gene3D" id="1.10.1410.40">
    <property type="match status" value="1"/>
</dbReference>
<evidence type="ECO:0000259" key="4">
    <source>
        <dbReference type="Pfam" id="PF20266"/>
    </source>
</evidence>
<dbReference type="GO" id="GO:0005829">
    <property type="term" value="C:cytosol"/>
    <property type="evidence" value="ECO:0007669"/>
    <property type="project" value="TreeGrafter"/>
</dbReference>
<reference evidence="6" key="1">
    <citation type="submission" date="2025-08" db="UniProtKB">
        <authorList>
            <consortium name="RefSeq"/>
        </authorList>
    </citation>
    <scope>IDENTIFICATION</scope>
</reference>
<sequence>MTGRGKPSPKCPNTAKSTGSTVKTQTKEPSLSKEAEAHDSTPAQTKCAIQTPAKAKNPKCARGPSARSPAESVKEPNPPPQQGKEGRRKPDPDPKQPTSRNESRVLFRTLEKLKIKQLARSNASKIQNEVVEKIKTHMEKSSNFKRIKILPTGSYFENLKIGNPDEFDVMFTVPADRVDVQPFGSDGAYYSVKFKRNPNHDLKEFLSDDGILCARDMLTAFRSEVKAAKKTIAIKGLKMEPKKAKSPAVTLTLKVDDSEISIDIVLGLRVEGSWPSCAQEGMVIEKWLGTKVKRDYKFKPYYLVPKHEGRANEVESGVRAEEVWRISFSHVEKEIMKNHGSEKTCCEKKGAKCCRKQCLKLLKHLLGELKDKHPKELSKFCSYHAKTTLLLACTERTSDGEWGLSNLHDCFQLLLQDFVRHLKRKTLPNFFIPQHNLLGSVGVKTCNDLATCIKNELTDGFPIFKEYLLKD</sequence>
<dbReference type="AlphaFoldDB" id="A0A6P3WDD3"/>